<dbReference type="AlphaFoldDB" id="A0A6L3V8Y2"/>
<protein>
    <submittedName>
        <fullName evidence="2">Uncharacterized protein</fullName>
    </submittedName>
</protein>
<dbReference type="EMBL" id="WBOS01000001">
    <property type="protein sequence ID" value="KAB2338136.1"/>
    <property type="molecule type" value="Genomic_DNA"/>
</dbReference>
<dbReference type="Proteomes" id="UP000481030">
    <property type="component" value="Unassembled WGS sequence"/>
</dbReference>
<evidence type="ECO:0000256" key="1">
    <source>
        <dbReference type="SAM" id="MobiDB-lite"/>
    </source>
</evidence>
<gene>
    <name evidence="2" type="ORF">F7731_00760</name>
</gene>
<feature type="compositionally biased region" description="Basic residues" evidence="1">
    <location>
        <begin position="56"/>
        <end position="66"/>
    </location>
</feature>
<proteinExistence type="predicted"/>
<feature type="region of interest" description="Disordered" evidence="1">
    <location>
        <begin position="30"/>
        <end position="66"/>
    </location>
</feature>
<organism evidence="2 3">
    <name type="scientific">Cytobacillus depressus</name>
    <dbReference type="NCBI Taxonomy" id="1602942"/>
    <lineage>
        <taxon>Bacteria</taxon>
        <taxon>Bacillati</taxon>
        <taxon>Bacillota</taxon>
        <taxon>Bacilli</taxon>
        <taxon>Bacillales</taxon>
        <taxon>Bacillaceae</taxon>
        <taxon>Cytobacillus</taxon>
    </lineage>
</organism>
<reference evidence="2 3" key="1">
    <citation type="journal article" date="2016" name="Antonie Van Leeuwenhoek">
        <title>Bacillus depressus sp. nov., isolated from soil of a sunflower field.</title>
        <authorList>
            <person name="Wei X."/>
            <person name="Xin D."/>
            <person name="Xin Y."/>
            <person name="Zhang H."/>
            <person name="Wang T."/>
            <person name="Zhang J."/>
        </authorList>
    </citation>
    <scope>NUCLEOTIDE SEQUENCE [LARGE SCALE GENOMIC DNA]</scope>
    <source>
        <strain evidence="2 3">BZ1</strain>
    </source>
</reference>
<sequence length="66" mass="7615">MERRALDSSKMHMRFAVRCPFTDVYSMSCGNRGKRETPQVVTPRRLPSLPVESKCPQRKSRANFEG</sequence>
<evidence type="ECO:0000313" key="3">
    <source>
        <dbReference type="Proteomes" id="UP000481030"/>
    </source>
</evidence>
<comment type="caution">
    <text evidence="2">The sequence shown here is derived from an EMBL/GenBank/DDBJ whole genome shotgun (WGS) entry which is preliminary data.</text>
</comment>
<accession>A0A6L3V8Y2</accession>
<keyword evidence="3" id="KW-1185">Reference proteome</keyword>
<name>A0A6L3V8Y2_9BACI</name>
<evidence type="ECO:0000313" key="2">
    <source>
        <dbReference type="EMBL" id="KAB2338136.1"/>
    </source>
</evidence>